<comment type="caution">
    <text evidence="1">The sequence shown here is derived from an EMBL/GenBank/DDBJ whole genome shotgun (WGS) entry which is preliminary data.</text>
</comment>
<dbReference type="InterPro" id="IPR036291">
    <property type="entry name" value="NAD(P)-bd_dom_sf"/>
</dbReference>
<proteinExistence type="predicted"/>
<name>A0ABV6D9R9_9HYPH</name>
<dbReference type="RefSeq" id="WP_378074680.1">
    <property type="nucleotide sequence ID" value="NZ_JAODNW010000015.1"/>
</dbReference>
<evidence type="ECO:0000313" key="2">
    <source>
        <dbReference type="Proteomes" id="UP001589755"/>
    </source>
</evidence>
<organism evidence="1 2">
    <name type="scientific">Chelativorans intermedius</name>
    <dbReference type="NCBI Taxonomy" id="515947"/>
    <lineage>
        <taxon>Bacteria</taxon>
        <taxon>Pseudomonadati</taxon>
        <taxon>Pseudomonadota</taxon>
        <taxon>Alphaproteobacteria</taxon>
        <taxon>Hyphomicrobiales</taxon>
        <taxon>Phyllobacteriaceae</taxon>
        <taxon>Chelativorans</taxon>
    </lineage>
</organism>
<evidence type="ECO:0000313" key="1">
    <source>
        <dbReference type="EMBL" id="MFC0209374.1"/>
    </source>
</evidence>
<protein>
    <submittedName>
        <fullName evidence="1">SDR family NAD(P)-dependent oxidoreductase</fullName>
    </submittedName>
</protein>
<dbReference type="Gene3D" id="3.40.50.720">
    <property type="entry name" value="NAD(P)-binding Rossmann-like Domain"/>
    <property type="match status" value="1"/>
</dbReference>
<accession>A0ABV6D9R9</accession>
<dbReference type="InterPro" id="IPR002347">
    <property type="entry name" value="SDR_fam"/>
</dbReference>
<dbReference type="EMBL" id="JBHLXD010000021">
    <property type="protein sequence ID" value="MFC0209374.1"/>
    <property type="molecule type" value="Genomic_DNA"/>
</dbReference>
<dbReference type="Pfam" id="PF00106">
    <property type="entry name" value="adh_short"/>
    <property type="match status" value="1"/>
</dbReference>
<reference evidence="1 2" key="1">
    <citation type="submission" date="2024-09" db="EMBL/GenBank/DDBJ databases">
        <authorList>
            <person name="Sun Q."/>
            <person name="Mori K."/>
        </authorList>
    </citation>
    <scope>NUCLEOTIDE SEQUENCE [LARGE SCALE GENOMIC DNA]</scope>
    <source>
        <strain evidence="1 2">CCM 8543</strain>
    </source>
</reference>
<gene>
    <name evidence="1" type="ORF">ACFFJ2_13290</name>
</gene>
<dbReference type="Proteomes" id="UP001589755">
    <property type="component" value="Unassembled WGS sequence"/>
</dbReference>
<dbReference type="SUPFAM" id="SSF51735">
    <property type="entry name" value="NAD(P)-binding Rossmann-fold domains"/>
    <property type="match status" value="1"/>
</dbReference>
<keyword evidence="2" id="KW-1185">Reference proteome</keyword>
<sequence length="59" mass="6030">MCSRAALPHVFSSGGTIIHIASALAFVGFRNECAHGPTKAGIERFTKGMALDDAGLVAG</sequence>